<dbReference type="InterPro" id="IPR043504">
    <property type="entry name" value="Peptidase_S1_PA_chymotrypsin"/>
</dbReference>
<dbReference type="InterPro" id="IPR018114">
    <property type="entry name" value="TRYPSIN_HIS"/>
</dbReference>
<dbReference type="Gene3D" id="2.40.10.10">
    <property type="entry name" value="Trypsin-like serine proteases"/>
    <property type="match status" value="1"/>
</dbReference>
<evidence type="ECO:0000313" key="5">
    <source>
        <dbReference type="EMBL" id="SFK65018.1"/>
    </source>
</evidence>
<feature type="signal peptide" evidence="3">
    <location>
        <begin position="1"/>
        <end position="28"/>
    </location>
</feature>
<reference evidence="5 6" key="1">
    <citation type="submission" date="2016-10" db="EMBL/GenBank/DDBJ databases">
        <authorList>
            <person name="de Groot N.N."/>
        </authorList>
    </citation>
    <scope>NUCLEOTIDE SEQUENCE [LARGE SCALE GENOMIC DNA]</scope>
    <source>
        <strain evidence="5 6">DSM 44468</strain>
    </source>
</reference>
<keyword evidence="2" id="KW-1015">Disulfide bond</keyword>
<sequence length="246" mass="25482">MVRGLRGLAVTVPLVLAAVGASATPASAVLGGSVSDYGPWAVRMLVDGLPECTGTAISPEWVLSAGHCFYEQPDAPFAESRIEFRVGSLDQRDGVVVHPVPGSRVDNPVADMTLIKVPPMAVQPARLSDDPVQPGQLVREYGWGATCTEDENQCQSDVLKQADLEVLPTGVAECAGFSVPGGPDFCLRKVSGEPAGGDSGGPVMTSGPRGSEVLVGVLAASDRETMAGAGEISQQREWIRSVTGIG</sequence>
<dbReference type="PRINTS" id="PR00722">
    <property type="entry name" value="CHYMOTRYPSIN"/>
</dbReference>
<dbReference type="SMART" id="SM00020">
    <property type="entry name" value="Tryp_SPc"/>
    <property type="match status" value="1"/>
</dbReference>
<dbReference type="InterPro" id="IPR001254">
    <property type="entry name" value="Trypsin_dom"/>
</dbReference>
<dbReference type="PROSITE" id="PS50240">
    <property type="entry name" value="TRYPSIN_DOM"/>
    <property type="match status" value="1"/>
</dbReference>
<dbReference type="AlphaFoldDB" id="A0A1I4B834"/>
<evidence type="ECO:0000256" key="1">
    <source>
        <dbReference type="ARBA" id="ARBA00007664"/>
    </source>
</evidence>
<accession>A0A1I4B834</accession>
<comment type="similarity">
    <text evidence="1">Belongs to the peptidase S1 family.</text>
</comment>
<dbReference type="Proteomes" id="UP000199025">
    <property type="component" value="Unassembled WGS sequence"/>
</dbReference>
<dbReference type="InterPro" id="IPR001314">
    <property type="entry name" value="Peptidase_S1A"/>
</dbReference>
<dbReference type="GO" id="GO:0006508">
    <property type="term" value="P:proteolysis"/>
    <property type="evidence" value="ECO:0007669"/>
    <property type="project" value="InterPro"/>
</dbReference>
<evidence type="ECO:0000256" key="2">
    <source>
        <dbReference type="ARBA" id="ARBA00023157"/>
    </source>
</evidence>
<keyword evidence="6" id="KW-1185">Reference proteome</keyword>
<organism evidence="5 6">
    <name type="scientific">Amycolatopsis sacchari</name>
    <dbReference type="NCBI Taxonomy" id="115433"/>
    <lineage>
        <taxon>Bacteria</taxon>
        <taxon>Bacillati</taxon>
        <taxon>Actinomycetota</taxon>
        <taxon>Actinomycetes</taxon>
        <taxon>Pseudonocardiales</taxon>
        <taxon>Pseudonocardiaceae</taxon>
        <taxon>Amycolatopsis</taxon>
    </lineage>
</organism>
<dbReference type="Pfam" id="PF00089">
    <property type="entry name" value="Trypsin"/>
    <property type="match status" value="1"/>
</dbReference>
<dbReference type="SUPFAM" id="SSF50494">
    <property type="entry name" value="Trypsin-like serine proteases"/>
    <property type="match status" value="1"/>
</dbReference>
<dbReference type="EMBL" id="FORP01000027">
    <property type="protein sequence ID" value="SFK65018.1"/>
    <property type="molecule type" value="Genomic_DNA"/>
</dbReference>
<evidence type="ECO:0000259" key="4">
    <source>
        <dbReference type="PROSITE" id="PS50240"/>
    </source>
</evidence>
<keyword evidence="3" id="KW-0732">Signal</keyword>
<dbReference type="OrthoDB" id="4310587at2"/>
<evidence type="ECO:0000256" key="3">
    <source>
        <dbReference type="SAM" id="SignalP"/>
    </source>
</evidence>
<dbReference type="GO" id="GO:0004252">
    <property type="term" value="F:serine-type endopeptidase activity"/>
    <property type="evidence" value="ECO:0007669"/>
    <property type="project" value="InterPro"/>
</dbReference>
<gene>
    <name evidence="5" type="ORF">SAMN05421835_12742</name>
</gene>
<dbReference type="PANTHER" id="PTHR24276:SF98">
    <property type="entry name" value="FI18310P1-RELATED"/>
    <property type="match status" value="1"/>
</dbReference>
<feature type="chain" id="PRO_5039661660" evidence="3">
    <location>
        <begin position="29"/>
        <end position="246"/>
    </location>
</feature>
<dbReference type="InterPro" id="IPR009003">
    <property type="entry name" value="Peptidase_S1_PA"/>
</dbReference>
<proteinExistence type="inferred from homology"/>
<protein>
    <submittedName>
        <fullName evidence="5">Trypsin</fullName>
    </submittedName>
</protein>
<dbReference type="STRING" id="115433.SAMN05421835_12742"/>
<evidence type="ECO:0000313" key="6">
    <source>
        <dbReference type="Proteomes" id="UP000199025"/>
    </source>
</evidence>
<dbReference type="PANTHER" id="PTHR24276">
    <property type="entry name" value="POLYSERASE-RELATED"/>
    <property type="match status" value="1"/>
</dbReference>
<name>A0A1I4B834_9PSEU</name>
<feature type="domain" description="Peptidase S1" evidence="4">
    <location>
        <begin position="29"/>
        <end position="244"/>
    </location>
</feature>
<dbReference type="PROSITE" id="PS00134">
    <property type="entry name" value="TRYPSIN_HIS"/>
    <property type="match status" value="1"/>
</dbReference>
<dbReference type="RefSeq" id="WP_091514872.1">
    <property type="nucleotide sequence ID" value="NZ_CBDQZW010000013.1"/>
</dbReference>
<dbReference type="InterPro" id="IPR050430">
    <property type="entry name" value="Peptidase_S1"/>
</dbReference>